<evidence type="ECO:0000259" key="5">
    <source>
        <dbReference type="Pfam" id="PF03167"/>
    </source>
</evidence>
<evidence type="ECO:0000256" key="4">
    <source>
        <dbReference type="SAM" id="MobiDB-lite"/>
    </source>
</evidence>
<sequence>MAGMFDRFRFDAKRKRDESTLKDLPNVEDIDEDVETICATGSAKRGKTHINATESAREHFSQESGSSCGSSSGKWQERWHAICDDCFEHMQPCEHYPEHRLRLLIVGHNPSDHAWKTGYSYSNPTNRMWRMLTGTLLPQLGRGIVPSTAKIAEQNAMPLVHGVGFTSIGLKAGNDASKYGKATMEAWRNSFFLRLRRHAARVCLCDHNAATDADVEHLDDGELTKCQLAHAPVLVAFSGKRQFSWLFSPPLAKIESYGRQTRFPPGWPQELRADSEIWVLPSSSGRAAMTTAQRALPYQELAERVHQISWSHGL</sequence>
<comment type="caution">
    <text evidence="6">The sequence shown here is derived from an EMBL/GenBank/DDBJ whole genome shotgun (WGS) entry which is preliminary data.</text>
</comment>
<dbReference type="PANTHER" id="PTHR12159">
    <property type="entry name" value="G/T AND G/U MISMATCH-SPECIFIC DNA GLYCOSYLASE"/>
    <property type="match status" value="1"/>
</dbReference>
<dbReference type="EMBL" id="CAKLBY020000251">
    <property type="protein sequence ID" value="CAK7939922.1"/>
    <property type="molecule type" value="Genomic_DNA"/>
</dbReference>
<keyword evidence="3" id="KW-0234">DNA repair</keyword>
<feature type="domain" description="Uracil-DNA glycosylase-like" evidence="5">
    <location>
        <begin position="96"/>
        <end position="300"/>
    </location>
</feature>
<organism evidence="6 7">
    <name type="scientific">Peronospora matthiolae</name>
    <dbReference type="NCBI Taxonomy" id="2874970"/>
    <lineage>
        <taxon>Eukaryota</taxon>
        <taxon>Sar</taxon>
        <taxon>Stramenopiles</taxon>
        <taxon>Oomycota</taxon>
        <taxon>Peronosporomycetes</taxon>
        <taxon>Peronosporales</taxon>
        <taxon>Peronosporaceae</taxon>
        <taxon>Peronospora</taxon>
    </lineage>
</organism>
<proteinExistence type="predicted"/>
<evidence type="ECO:0000256" key="3">
    <source>
        <dbReference type="ARBA" id="ARBA00023204"/>
    </source>
</evidence>
<accession>A0AAV1V146</accession>
<evidence type="ECO:0000256" key="2">
    <source>
        <dbReference type="ARBA" id="ARBA00022801"/>
    </source>
</evidence>
<dbReference type="CDD" id="cd10028">
    <property type="entry name" value="UDG-F2_TDG_MUG"/>
    <property type="match status" value="1"/>
</dbReference>
<dbReference type="InterPro" id="IPR036895">
    <property type="entry name" value="Uracil-DNA_glycosylase-like_sf"/>
</dbReference>
<feature type="region of interest" description="Disordered" evidence="4">
    <location>
        <begin position="42"/>
        <end position="72"/>
    </location>
</feature>
<keyword evidence="1" id="KW-0227">DNA damage</keyword>
<keyword evidence="2" id="KW-0378">Hydrolase</keyword>
<dbReference type="SUPFAM" id="SSF52141">
    <property type="entry name" value="Uracil-DNA glycosylase-like"/>
    <property type="match status" value="1"/>
</dbReference>
<name>A0AAV1V146_9STRA</name>
<dbReference type="Proteomes" id="UP001162060">
    <property type="component" value="Unassembled WGS sequence"/>
</dbReference>
<gene>
    <name evidence="6" type="ORF">PM001_LOCUS25072</name>
</gene>
<dbReference type="Gene3D" id="3.40.470.10">
    <property type="entry name" value="Uracil-DNA glycosylase-like domain"/>
    <property type="match status" value="1"/>
</dbReference>
<evidence type="ECO:0000313" key="6">
    <source>
        <dbReference type="EMBL" id="CAK7939922.1"/>
    </source>
</evidence>
<dbReference type="GO" id="GO:0006285">
    <property type="term" value="P:base-excision repair, AP site formation"/>
    <property type="evidence" value="ECO:0007669"/>
    <property type="project" value="InterPro"/>
</dbReference>
<dbReference type="InterPro" id="IPR005122">
    <property type="entry name" value="Uracil-DNA_glycosylase-like"/>
</dbReference>
<evidence type="ECO:0000256" key="1">
    <source>
        <dbReference type="ARBA" id="ARBA00022763"/>
    </source>
</evidence>
<dbReference type="AlphaFoldDB" id="A0AAV1V146"/>
<dbReference type="InterPro" id="IPR015637">
    <property type="entry name" value="MUG/TDG"/>
</dbReference>
<reference evidence="6" key="1">
    <citation type="submission" date="2024-01" db="EMBL/GenBank/DDBJ databases">
        <authorList>
            <person name="Webb A."/>
        </authorList>
    </citation>
    <scope>NUCLEOTIDE SEQUENCE</scope>
    <source>
        <strain evidence="6">Pm1</strain>
    </source>
</reference>
<dbReference type="GO" id="GO:0008263">
    <property type="term" value="F:pyrimidine-specific mismatch base pair DNA N-glycosylase activity"/>
    <property type="evidence" value="ECO:0007669"/>
    <property type="project" value="TreeGrafter"/>
</dbReference>
<dbReference type="GO" id="GO:0004844">
    <property type="term" value="F:uracil DNA N-glycosylase activity"/>
    <property type="evidence" value="ECO:0007669"/>
    <property type="project" value="TreeGrafter"/>
</dbReference>
<protein>
    <recommendedName>
        <fullName evidence="5">Uracil-DNA glycosylase-like domain-containing protein</fullName>
    </recommendedName>
</protein>
<dbReference type="PANTHER" id="PTHR12159:SF9">
    <property type="entry name" value="G_T MISMATCH-SPECIFIC THYMINE DNA GLYCOSYLASE"/>
    <property type="match status" value="1"/>
</dbReference>
<evidence type="ECO:0000313" key="7">
    <source>
        <dbReference type="Proteomes" id="UP001162060"/>
    </source>
</evidence>
<dbReference type="Pfam" id="PF03167">
    <property type="entry name" value="UDG"/>
    <property type="match status" value="1"/>
</dbReference>